<reference evidence="1" key="2">
    <citation type="submission" date="2021-05" db="EMBL/GenBank/DDBJ databases">
        <title>Protein family content uncovers lineage relationships and bacterial pathway maintenance mechanisms in DPANN archaea.</title>
        <authorList>
            <person name="Castelle C.J."/>
            <person name="Meheust R."/>
            <person name="Jaffe A.L."/>
            <person name="Seitz K."/>
            <person name="Gong X."/>
            <person name="Baker B.J."/>
            <person name="Banfield J.F."/>
        </authorList>
    </citation>
    <scope>NUCLEOTIDE SEQUENCE</scope>
    <source>
        <strain evidence="1">RIFCSPHIGHO2_01_FULL_AR10_44_11</strain>
    </source>
</reference>
<dbReference type="Proteomes" id="UP000677687">
    <property type="component" value="Unassembled WGS sequence"/>
</dbReference>
<proteinExistence type="predicted"/>
<dbReference type="EMBL" id="JAGVWD010000035">
    <property type="protein sequence ID" value="MBS3057448.1"/>
    <property type="molecule type" value="Genomic_DNA"/>
</dbReference>
<dbReference type="AlphaFoldDB" id="A0A8T4KQQ3"/>
<dbReference type="PANTHER" id="PTHR42924">
    <property type="entry name" value="EXONUCLEASE"/>
    <property type="match status" value="1"/>
</dbReference>
<comment type="caution">
    <text evidence="1">The sequence shown here is derived from an EMBL/GenBank/DDBJ whole genome shotgun (WGS) entry which is preliminary data.</text>
</comment>
<dbReference type="Pfam" id="PF13263">
    <property type="entry name" value="PHP_C"/>
    <property type="match status" value="1"/>
</dbReference>
<accession>A0A8T4KQQ3</accession>
<reference evidence="1" key="1">
    <citation type="submission" date="2021-03" db="EMBL/GenBank/DDBJ databases">
        <authorList>
            <person name="Jaffe A."/>
        </authorList>
    </citation>
    <scope>NUCLEOTIDE SEQUENCE</scope>
    <source>
        <strain evidence="1">RIFCSPHIGHO2_01_FULL_AR10_44_11</strain>
    </source>
</reference>
<evidence type="ECO:0000313" key="2">
    <source>
        <dbReference type="Proteomes" id="UP000677687"/>
    </source>
</evidence>
<dbReference type="InterPro" id="IPR016195">
    <property type="entry name" value="Pol/histidinol_Pase-like"/>
</dbReference>
<dbReference type="GO" id="GO:0035312">
    <property type="term" value="F:5'-3' DNA exonuclease activity"/>
    <property type="evidence" value="ECO:0007669"/>
    <property type="project" value="TreeGrafter"/>
</dbReference>
<name>A0A8T4KQQ3_9ARCH</name>
<dbReference type="PANTHER" id="PTHR42924:SF3">
    <property type="entry name" value="POLYMERASE_HISTIDINOL PHOSPHATASE N-TERMINAL DOMAIN-CONTAINING PROTEIN"/>
    <property type="match status" value="1"/>
</dbReference>
<dbReference type="SUPFAM" id="SSF89550">
    <property type="entry name" value="PHP domain-like"/>
    <property type="match status" value="1"/>
</dbReference>
<organism evidence="1 2">
    <name type="scientific">Candidatus Iainarchaeum sp</name>
    <dbReference type="NCBI Taxonomy" id="3101447"/>
    <lineage>
        <taxon>Archaea</taxon>
        <taxon>Candidatus Iainarchaeota</taxon>
        <taxon>Candidatus Iainarchaeia</taxon>
        <taxon>Candidatus Iainarchaeales</taxon>
        <taxon>Candidatus Iainarchaeaceae</taxon>
        <taxon>Candidatus Iainarchaeum</taxon>
    </lineage>
</organism>
<dbReference type="GO" id="GO:0004534">
    <property type="term" value="F:5'-3' RNA exonuclease activity"/>
    <property type="evidence" value="ECO:0007669"/>
    <property type="project" value="TreeGrafter"/>
</dbReference>
<gene>
    <name evidence="1" type="ORF">J4415_02360</name>
</gene>
<dbReference type="Gene3D" id="3.20.20.140">
    <property type="entry name" value="Metal-dependent hydrolases"/>
    <property type="match status" value="1"/>
</dbReference>
<evidence type="ECO:0008006" key="3">
    <source>
        <dbReference type="Google" id="ProtNLM"/>
    </source>
</evidence>
<protein>
    <recommendedName>
        <fullName evidence="3">PHP domain-containing protein</fullName>
    </recommendedName>
</protein>
<evidence type="ECO:0000313" key="1">
    <source>
        <dbReference type="EMBL" id="MBS3057448.1"/>
    </source>
</evidence>
<dbReference type="InterPro" id="IPR052018">
    <property type="entry name" value="PHP_domain"/>
</dbReference>
<sequence>MPKTLNADLHTHAIEKDTKASAYWKRVLEIGLDAVAITEHAEHNPKEAYERIAAEKPEGVLLIPGIELKTSIGHVIAYGKDEGIYEIPELLEIGLPIERAIEIAKENGLLLSIAHPWGFSHDSAAYLIGRKKLEQIVERNYIGVETYDGMIGSLYRYVLDSGWIKRPLKFFGFLERNRVARRIAIGKIGAKMRKKIDAKSSELVNRCVASSELVNRCVAPIELGEKAAFITAGSDAHSAERIGCGMIRLRVNETGEITNEFLLSALQDKRNVIWAGPLMKELKENIYEPAVEPLHRKEILQGLKYATKSIVGRRRIKEKIAKRIGKRAIREKAGRIKRKLLRRAES</sequence>